<dbReference type="KEGG" id="rid:RIdsm_04858"/>
<feature type="compositionally biased region" description="Acidic residues" evidence="1">
    <location>
        <begin position="307"/>
        <end position="324"/>
    </location>
</feature>
<dbReference type="AlphaFoldDB" id="A0A5P3AJQ5"/>
<accession>A0A5P3AJQ5</accession>
<feature type="compositionally biased region" description="Basic and acidic residues" evidence="1">
    <location>
        <begin position="684"/>
        <end position="696"/>
    </location>
</feature>
<protein>
    <recommendedName>
        <fullName evidence="4">Chemotaxis protein CheA</fullName>
    </recommendedName>
</protein>
<dbReference type="PROSITE" id="PS51257">
    <property type="entry name" value="PROKAR_LIPOPROTEIN"/>
    <property type="match status" value="1"/>
</dbReference>
<feature type="compositionally biased region" description="Acidic residues" evidence="1">
    <location>
        <begin position="556"/>
        <end position="571"/>
    </location>
</feature>
<evidence type="ECO:0008006" key="4">
    <source>
        <dbReference type="Google" id="ProtNLM"/>
    </source>
</evidence>
<feature type="compositionally biased region" description="Acidic residues" evidence="1">
    <location>
        <begin position="360"/>
        <end position="371"/>
    </location>
</feature>
<feature type="compositionally biased region" description="Basic and acidic residues" evidence="1">
    <location>
        <begin position="590"/>
        <end position="609"/>
    </location>
</feature>
<feature type="region of interest" description="Disordered" evidence="1">
    <location>
        <begin position="307"/>
        <end position="425"/>
    </location>
</feature>
<feature type="compositionally biased region" description="Low complexity" evidence="1">
    <location>
        <begin position="372"/>
        <end position="381"/>
    </location>
</feature>
<dbReference type="RefSeq" id="WP_420865418.1">
    <property type="nucleotide sequence ID" value="NZ_FOMY01000002.1"/>
</dbReference>
<feature type="compositionally biased region" description="Acidic residues" evidence="1">
    <location>
        <begin position="396"/>
        <end position="406"/>
    </location>
</feature>
<name>A0A5P3AJQ5_9RHOB</name>
<dbReference type="Proteomes" id="UP000325785">
    <property type="component" value="Chromosome"/>
</dbReference>
<evidence type="ECO:0000313" key="2">
    <source>
        <dbReference type="EMBL" id="QEW29016.1"/>
    </source>
</evidence>
<feature type="compositionally biased region" description="Basic and acidic residues" evidence="1">
    <location>
        <begin position="664"/>
        <end position="673"/>
    </location>
</feature>
<feature type="compositionally biased region" description="Acidic residues" evidence="1">
    <location>
        <begin position="473"/>
        <end position="485"/>
    </location>
</feature>
<proteinExistence type="predicted"/>
<evidence type="ECO:0000256" key="1">
    <source>
        <dbReference type="SAM" id="MobiDB-lite"/>
    </source>
</evidence>
<feature type="compositionally biased region" description="Acidic residues" evidence="1">
    <location>
        <begin position="335"/>
        <end position="350"/>
    </location>
</feature>
<feature type="compositionally biased region" description="Acidic residues" evidence="1">
    <location>
        <begin position="447"/>
        <end position="459"/>
    </location>
</feature>
<dbReference type="EMBL" id="CP031598">
    <property type="protein sequence ID" value="QEW29016.1"/>
    <property type="molecule type" value="Genomic_DNA"/>
</dbReference>
<feature type="region of interest" description="Disordered" evidence="1">
    <location>
        <begin position="442"/>
        <end position="716"/>
    </location>
</feature>
<reference evidence="2 3" key="1">
    <citation type="submission" date="2018-08" db="EMBL/GenBank/DDBJ databases">
        <title>Genetic Globetrotter - A new plasmid hitch-hiking vast phylogenetic and geographic distances.</title>
        <authorList>
            <person name="Vollmers J."/>
            <person name="Petersen J."/>
        </authorList>
    </citation>
    <scope>NUCLEOTIDE SEQUENCE [LARGE SCALE GENOMIC DNA]</scope>
    <source>
        <strain evidence="2 3">DSM 26383</strain>
    </source>
</reference>
<sequence length="809" mass="87733">MVSTSKILTVSYGTFSCTLEGFDDSFDTMKAIAEYFRDLAADDRYFGAEPPTPDAEMLARIAEREIARRVEAHENEGRIVLRASEAANAAAQAEPQPAPKPEPKQIAAAAALASVEEETEALKTAIHEHTEDEAEAAEAAEPAPLAESPAFEQQPLVATAPAAEDPVIAEEEIVVEEETVIAEEATIEEDEDDAAFHEAFEGLTAEDDSGEYDDEDTDAFAEVTYDEEDEDLTAGYDEDYAEDDVEEVLVTPAPEPAADSVAARLRRIRSVVAHSSDGYATDDYSEDEHAQDFLQRTAAELDATLAEDDAATATVEDEIEENDPFADLTARLAQDDADDAEEEATADEPAEAPHAIHTETDEDDFDDELADDTLAQLLADAMPSGAEPQPQAEPETVAEEQLESAEAEPLVLTGKDQVTGEAERPLRARVLKMKRSEFEAAIASGQIEEDFDTEDEAEAETQPQAHDAAAAADDSDTYLSPEDEAELQRELAEVEAEMEQGAPIAAPVEEPAEEPVATLEDEQDDEPVAEDAAEEPEMAYEDEIEAPAAAAHQPDPEPEAEPDDAALDDTDEMHPSPRAARLQVADTESDASRLFDTADTHFDAPDSNKRRNAIQHLRAAVAATKAEKNAGSTLEQETDEEAYRSDLASVVRPRRHRASAPADDAPRSRRPGADQRQAPLKLVAEQRVDTSREPVRPRRVSAQLSGTAGSTPVEEGGFGEFAEQIGATTLPELLEAAAAYMADVEGRQQFSRPMLMGKLKEVEHESFSREDGLRSFGHLLRQGKLQKVKGGRFSVTEQTEFRGQARHAG</sequence>
<feature type="compositionally biased region" description="Low complexity" evidence="1">
    <location>
        <begin position="502"/>
        <end position="517"/>
    </location>
</feature>
<gene>
    <name evidence="2" type="ORF">RIdsm_04858</name>
</gene>
<organism evidence="2 3">
    <name type="scientific">Roseovarius indicus</name>
    <dbReference type="NCBI Taxonomy" id="540747"/>
    <lineage>
        <taxon>Bacteria</taxon>
        <taxon>Pseudomonadati</taxon>
        <taxon>Pseudomonadota</taxon>
        <taxon>Alphaproteobacteria</taxon>
        <taxon>Rhodobacterales</taxon>
        <taxon>Roseobacteraceae</taxon>
        <taxon>Roseovarius</taxon>
    </lineage>
</organism>
<feature type="compositionally biased region" description="Acidic residues" evidence="1">
    <location>
        <begin position="519"/>
        <end position="545"/>
    </location>
</feature>
<evidence type="ECO:0000313" key="3">
    <source>
        <dbReference type="Proteomes" id="UP000325785"/>
    </source>
</evidence>